<gene>
    <name evidence="3" type="ORF">Q9312_01305</name>
</gene>
<evidence type="ECO:0000256" key="2">
    <source>
        <dbReference type="SAM" id="Phobius"/>
    </source>
</evidence>
<name>A0AA51RTT5_9GAMM</name>
<dbReference type="InterPro" id="IPR000983">
    <property type="entry name" value="Bac_GSPG_pilin"/>
</dbReference>
<dbReference type="EMBL" id="CP133548">
    <property type="protein sequence ID" value="WMS87576.1"/>
    <property type="molecule type" value="Genomic_DNA"/>
</dbReference>
<evidence type="ECO:0000256" key="1">
    <source>
        <dbReference type="ARBA" id="ARBA00022481"/>
    </source>
</evidence>
<keyword evidence="2" id="KW-0472">Membrane</keyword>
<dbReference type="PANTHER" id="PTHR30093">
    <property type="entry name" value="GENERAL SECRETION PATHWAY PROTEIN G"/>
    <property type="match status" value="1"/>
</dbReference>
<evidence type="ECO:0000313" key="3">
    <source>
        <dbReference type="EMBL" id="WMS87576.1"/>
    </source>
</evidence>
<keyword evidence="1" id="KW-0488">Methylation</keyword>
<dbReference type="SUPFAM" id="SSF54523">
    <property type="entry name" value="Pili subunits"/>
    <property type="match status" value="1"/>
</dbReference>
<keyword evidence="2" id="KW-0812">Transmembrane</keyword>
<dbReference type="GO" id="GO:0015628">
    <property type="term" value="P:protein secretion by the type II secretion system"/>
    <property type="evidence" value="ECO:0007669"/>
    <property type="project" value="InterPro"/>
</dbReference>
<sequence length="139" mass="14627">MITAKNKGFTLVELMIVSVVIAILAAISIPAYNNYVLRSKRADCMGALSIAQGAMERFKAANMTYVGADANPPFIANVPSDGGLPYCQIAVGNLTRTTYTLTGTMVNSMAGQDNLTIDQAGNKTWGAKACWPEGGATCN</sequence>
<reference evidence="3 4" key="1">
    <citation type="submission" date="2023-08" db="EMBL/GenBank/DDBJ databases">
        <title>Pleionea litopenaei sp. nov., isolated from stomach of juvenile Litopenaeus vannamei.</title>
        <authorList>
            <person name="Rho A.M."/>
            <person name="Hwang C.Y."/>
        </authorList>
    </citation>
    <scope>NUCLEOTIDE SEQUENCE [LARGE SCALE GENOMIC DNA]</scope>
    <source>
        <strain evidence="3 4">HL-JVS1</strain>
    </source>
</reference>
<dbReference type="PANTHER" id="PTHR30093:SF47">
    <property type="entry name" value="TYPE IV PILUS NON-CORE MINOR PILIN PILE"/>
    <property type="match status" value="1"/>
</dbReference>
<dbReference type="Proteomes" id="UP001239782">
    <property type="component" value="Chromosome"/>
</dbReference>
<dbReference type="PRINTS" id="PR00813">
    <property type="entry name" value="BCTERIALGSPG"/>
</dbReference>
<organism evidence="3 4">
    <name type="scientific">Pleionea litopenaei</name>
    <dbReference type="NCBI Taxonomy" id="3070815"/>
    <lineage>
        <taxon>Bacteria</taxon>
        <taxon>Pseudomonadati</taxon>
        <taxon>Pseudomonadota</taxon>
        <taxon>Gammaproteobacteria</taxon>
        <taxon>Oceanospirillales</taxon>
        <taxon>Pleioneaceae</taxon>
        <taxon>Pleionea</taxon>
    </lineage>
</organism>
<dbReference type="NCBIfam" id="TIGR02532">
    <property type="entry name" value="IV_pilin_GFxxxE"/>
    <property type="match status" value="1"/>
</dbReference>
<dbReference type="GO" id="GO:0043683">
    <property type="term" value="P:type IV pilus assembly"/>
    <property type="evidence" value="ECO:0007669"/>
    <property type="project" value="InterPro"/>
</dbReference>
<dbReference type="InterPro" id="IPR012902">
    <property type="entry name" value="N_methyl_site"/>
</dbReference>
<feature type="transmembrane region" description="Helical" evidence="2">
    <location>
        <begin position="12"/>
        <end position="32"/>
    </location>
</feature>
<dbReference type="Pfam" id="PF07963">
    <property type="entry name" value="N_methyl"/>
    <property type="match status" value="1"/>
</dbReference>
<dbReference type="InterPro" id="IPR031982">
    <property type="entry name" value="PilE-like"/>
</dbReference>
<dbReference type="PROSITE" id="PS00409">
    <property type="entry name" value="PROKAR_NTER_METHYL"/>
    <property type="match status" value="1"/>
</dbReference>
<proteinExistence type="predicted"/>
<dbReference type="Pfam" id="PF16732">
    <property type="entry name" value="ComP_DUS"/>
    <property type="match status" value="1"/>
</dbReference>
<dbReference type="RefSeq" id="WP_309202717.1">
    <property type="nucleotide sequence ID" value="NZ_CP133548.1"/>
</dbReference>
<protein>
    <submittedName>
        <fullName evidence="3">Type IV pilin protein</fullName>
    </submittedName>
</protein>
<dbReference type="GO" id="GO:0015627">
    <property type="term" value="C:type II protein secretion system complex"/>
    <property type="evidence" value="ECO:0007669"/>
    <property type="project" value="InterPro"/>
</dbReference>
<dbReference type="KEGG" id="plei:Q9312_01305"/>
<dbReference type="Gene3D" id="3.30.700.10">
    <property type="entry name" value="Glycoprotein, Type 4 Pilin"/>
    <property type="match status" value="1"/>
</dbReference>
<keyword evidence="2" id="KW-1133">Transmembrane helix</keyword>
<dbReference type="InterPro" id="IPR045584">
    <property type="entry name" value="Pilin-like"/>
</dbReference>
<dbReference type="AlphaFoldDB" id="A0AA51RTT5"/>
<accession>A0AA51RTT5</accession>
<evidence type="ECO:0000313" key="4">
    <source>
        <dbReference type="Proteomes" id="UP001239782"/>
    </source>
</evidence>
<keyword evidence="4" id="KW-1185">Reference proteome</keyword>